<dbReference type="EMBL" id="CP043494">
    <property type="protein sequence ID" value="WNG46695.1"/>
    <property type="molecule type" value="Genomic_DNA"/>
</dbReference>
<sequence>MGVRGTGPGGGAALRGVARDTLWPSPALGGGEAPLGVGVRTLAGLAGAALEGGARAGARAGTPAAAAHARAAGHSPHAPRVRGGAAPGADLRAASVGLPGRQGGAGPHDGSARDPPLGLRAAGAPLCPLRGRHHGPDDPPTHAIVTRDTLRRTPSGADERTGGRLRDVNHSTGDGAGGSWPIGSEEDLQQRLALVTPEDTTRGLFINGVLEAVRQLGGEPAVQHCLAQSQEKRFMDLFNYPFAKLIRVSYAGARHLSDESRSFDEVMRQMGYVSAKSFAASRIGALMLRTIFSAPRRLVDTLPVSHRMNTSSGECTVQWTGVNSAVVRITRQFLPPSYTEGSLQGAFEAARVQGLTVRIHSISLLDNEYELSWG</sequence>
<feature type="compositionally biased region" description="Basic and acidic residues" evidence="1">
    <location>
        <begin position="157"/>
        <end position="169"/>
    </location>
</feature>
<name>A0ABY9WV62_9BACT</name>
<keyword evidence="3" id="KW-1185">Reference proteome</keyword>
<evidence type="ECO:0000256" key="1">
    <source>
        <dbReference type="SAM" id="MobiDB-lite"/>
    </source>
</evidence>
<reference evidence="2 3" key="1">
    <citation type="submission" date="2019-08" db="EMBL/GenBank/DDBJ databases">
        <title>Archangium and Cystobacter genomes.</title>
        <authorList>
            <person name="Chen I.-C.K."/>
            <person name="Wielgoss S."/>
        </authorList>
    </citation>
    <scope>NUCLEOTIDE SEQUENCE [LARGE SCALE GENOMIC DNA]</scope>
    <source>
        <strain evidence="2 3">Cbm 6</strain>
    </source>
</reference>
<accession>A0ABY9WV62</accession>
<gene>
    <name evidence="2" type="ORF">F0U60_23195</name>
</gene>
<feature type="region of interest" description="Disordered" evidence="1">
    <location>
        <begin position="131"/>
        <end position="183"/>
    </location>
</feature>
<dbReference type="NCBIfam" id="TIGR02265">
    <property type="entry name" value="Mxa_TIGR02265"/>
    <property type="match status" value="1"/>
</dbReference>
<dbReference type="Pfam" id="PF09536">
    <property type="entry name" value="DUF2378"/>
    <property type="match status" value="1"/>
</dbReference>
<dbReference type="InterPro" id="IPR011751">
    <property type="entry name" value="Mxa_paralog_2265"/>
</dbReference>
<evidence type="ECO:0000313" key="3">
    <source>
        <dbReference type="Proteomes" id="UP001611383"/>
    </source>
</evidence>
<dbReference type="Proteomes" id="UP001611383">
    <property type="component" value="Chromosome"/>
</dbReference>
<feature type="region of interest" description="Disordered" evidence="1">
    <location>
        <begin position="65"/>
        <end position="118"/>
    </location>
</feature>
<evidence type="ECO:0000313" key="2">
    <source>
        <dbReference type="EMBL" id="WNG46695.1"/>
    </source>
</evidence>
<organism evidence="2 3">
    <name type="scientific">Archangium minus</name>
    <dbReference type="NCBI Taxonomy" id="83450"/>
    <lineage>
        <taxon>Bacteria</taxon>
        <taxon>Pseudomonadati</taxon>
        <taxon>Myxococcota</taxon>
        <taxon>Myxococcia</taxon>
        <taxon>Myxococcales</taxon>
        <taxon>Cystobacterineae</taxon>
        <taxon>Archangiaceae</taxon>
        <taxon>Archangium</taxon>
    </lineage>
</organism>
<proteinExistence type="predicted"/>
<feature type="compositionally biased region" description="Low complexity" evidence="1">
    <location>
        <begin position="65"/>
        <end position="89"/>
    </location>
</feature>
<protein>
    <submittedName>
        <fullName evidence="2">DUF2378 family protein</fullName>
    </submittedName>
</protein>